<accession>A0ABW3BEK0</accession>
<dbReference type="PANTHER" id="PTHR45947:SF3">
    <property type="entry name" value="SULFOQUINOVOSYL TRANSFERASE SQD2"/>
    <property type="match status" value="1"/>
</dbReference>
<evidence type="ECO:0000313" key="5">
    <source>
        <dbReference type="EMBL" id="MFD0801505.1"/>
    </source>
</evidence>
<dbReference type="PANTHER" id="PTHR45947">
    <property type="entry name" value="SULFOQUINOVOSYL TRANSFERASE SQD2"/>
    <property type="match status" value="1"/>
</dbReference>
<feature type="compositionally biased region" description="Pro residues" evidence="3">
    <location>
        <begin position="1"/>
        <end position="16"/>
    </location>
</feature>
<dbReference type="EMBL" id="JBHTHR010000236">
    <property type="protein sequence ID" value="MFD0801505.1"/>
    <property type="molecule type" value="Genomic_DNA"/>
</dbReference>
<keyword evidence="2 5" id="KW-0808">Transferase</keyword>
<sequence>MRPLPSPPESPSPDPAVAPGCAGVPDPAGDRPLRVAIATESFLPQVNGVTNSVCRVAEHLRARGHEALILAPGPGPTSYAGFPVVRLPSVPLPVYRSFPLGLPSRRLLSAALRAFAPDVVHLASPV</sequence>
<dbReference type="InterPro" id="IPR028098">
    <property type="entry name" value="Glyco_trans_4-like_N"/>
</dbReference>
<protein>
    <submittedName>
        <fullName evidence="5">Glycosyltransferase</fullName>
        <ecNumber evidence="5">2.4.-.-</ecNumber>
    </submittedName>
</protein>
<dbReference type="InterPro" id="IPR050194">
    <property type="entry name" value="Glycosyltransferase_grp1"/>
</dbReference>
<dbReference type="Pfam" id="PF13439">
    <property type="entry name" value="Glyco_transf_4"/>
    <property type="match status" value="1"/>
</dbReference>
<feature type="domain" description="Glycosyltransferase subfamily 4-like N-terminal" evidence="4">
    <location>
        <begin position="46"/>
        <end position="125"/>
    </location>
</feature>
<keyword evidence="6" id="KW-1185">Reference proteome</keyword>
<evidence type="ECO:0000256" key="3">
    <source>
        <dbReference type="SAM" id="MobiDB-lite"/>
    </source>
</evidence>
<keyword evidence="1 5" id="KW-0328">Glycosyltransferase</keyword>
<feature type="region of interest" description="Disordered" evidence="3">
    <location>
        <begin position="1"/>
        <end position="27"/>
    </location>
</feature>
<evidence type="ECO:0000313" key="6">
    <source>
        <dbReference type="Proteomes" id="UP001596956"/>
    </source>
</evidence>
<name>A0ABW3BEK0_9ACTN</name>
<reference evidence="6" key="1">
    <citation type="journal article" date="2019" name="Int. J. Syst. Evol. Microbiol.">
        <title>The Global Catalogue of Microorganisms (GCM) 10K type strain sequencing project: providing services to taxonomists for standard genome sequencing and annotation.</title>
        <authorList>
            <consortium name="The Broad Institute Genomics Platform"/>
            <consortium name="The Broad Institute Genome Sequencing Center for Infectious Disease"/>
            <person name="Wu L."/>
            <person name="Ma J."/>
        </authorList>
    </citation>
    <scope>NUCLEOTIDE SEQUENCE [LARGE SCALE GENOMIC DNA]</scope>
    <source>
        <strain evidence="6">CCUG 63369</strain>
    </source>
</reference>
<comment type="caution">
    <text evidence="5">The sequence shown here is derived from an EMBL/GenBank/DDBJ whole genome shotgun (WGS) entry which is preliminary data.</text>
</comment>
<proteinExistence type="predicted"/>
<evidence type="ECO:0000256" key="2">
    <source>
        <dbReference type="ARBA" id="ARBA00022679"/>
    </source>
</evidence>
<dbReference type="SUPFAM" id="SSF53756">
    <property type="entry name" value="UDP-Glycosyltransferase/glycogen phosphorylase"/>
    <property type="match status" value="1"/>
</dbReference>
<evidence type="ECO:0000259" key="4">
    <source>
        <dbReference type="Pfam" id="PF13439"/>
    </source>
</evidence>
<organism evidence="5 6">
    <name type="scientific">Streptomonospora algeriensis</name>
    <dbReference type="NCBI Taxonomy" id="995084"/>
    <lineage>
        <taxon>Bacteria</taxon>
        <taxon>Bacillati</taxon>
        <taxon>Actinomycetota</taxon>
        <taxon>Actinomycetes</taxon>
        <taxon>Streptosporangiales</taxon>
        <taxon>Nocardiopsidaceae</taxon>
        <taxon>Streptomonospora</taxon>
    </lineage>
</organism>
<evidence type="ECO:0000256" key="1">
    <source>
        <dbReference type="ARBA" id="ARBA00022676"/>
    </source>
</evidence>
<dbReference type="Gene3D" id="3.40.50.2000">
    <property type="entry name" value="Glycogen Phosphorylase B"/>
    <property type="match status" value="1"/>
</dbReference>
<gene>
    <name evidence="5" type="ORF">ACFQZU_09260</name>
</gene>
<dbReference type="EC" id="2.4.-.-" evidence="5"/>
<dbReference type="GO" id="GO:0016757">
    <property type="term" value="F:glycosyltransferase activity"/>
    <property type="evidence" value="ECO:0007669"/>
    <property type="project" value="UniProtKB-KW"/>
</dbReference>
<feature type="non-terminal residue" evidence="5">
    <location>
        <position position="126"/>
    </location>
</feature>
<dbReference type="Proteomes" id="UP001596956">
    <property type="component" value="Unassembled WGS sequence"/>
</dbReference>